<dbReference type="InterPro" id="IPR026634">
    <property type="entry name" value="TPST-like"/>
</dbReference>
<dbReference type="GO" id="GO:0005794">
    <property type="term" value="C:Golgi apparatus"/>
    <property type="evidence" value="ECO:0007669"/>
    <property type="project" value="TreeGrafter"/>
</dbReference>
<dbReference type="InterPro" id="IPR027417">
    <property type="entry name" value="P-loop_NTPase"/>
</dbReference>
<evidence type="ECO:0000256" key="1">
    <source>
        <dbReference type="ARBA" id="ARBA00022679"/>
    </source>
</evidence>
<dbReference type="Pfam" id="PF13469">
    <property type="entry name" value="Sulfotransfer_3"/>
    <property type="match status" value="1"/>
</dbReference>
<dbReference type="GO" id="GO:0008476">
    <property type="term" value="F:protein-tyrosine sulfotransferase activity"/>
    <property type="evidence" value="ECO:0007669"/>
    <property type="project" value="InterPro"/>
</dbReference>
<name>A0A6J7HEY5_9ZZZZ</name>
<protein>
    <submittedName>
        <fullName evidence="2">Unannotated protein</fullName>
    </submittedName>
</protein>
<accession>A0A6J7HEY5</accession>
<dbReference type="SUPFAM" id="SSF52540">
    <property type="entry name" value="P-loop containing nucleoside triphosphate hydrolases"/>
    <property type="match status" value="1"/>
</dbReference>
<gene>
    <name evidence="2" type="ORF">UFOPK3684_00030</name>
</gene>
<keyword evidence="1" id="KW-0808">Transferase</keyword>
<dbReference type="PANTHER" id="PTHR12788">
    <property type="entry name" value="PROTEIN-TYROSINE SULFOTRANSFERASE 2"/>
    <property type="match status" value="1"/>
</dbReference>
<dbReference type="Gene3D" id="3.40.50.300">
    <property type="entry name" value="P-loop containing nucleotide triphosphate hydrolases"/>
    <property type="match status" value="1"/>
</dbReference>
<evidence type="ECO:0000313" key="2">
    <source>
        <dbReference type="EMBL" id="CAB4914840.1"/>
    </source>
</evidence>
<dbReference type="EMBL" id="CAFBMZ010000002">
    <property type="protein sequence ID" value="CAB4914840.1"/>
    <property type="molecule type" value="Genomic_DNA"/>
</dbReference>
<proteinExistence type="predicted"/>
<dbReference type="PANTHER" id="PTHR12788:SF10">
    <property type="entry name" value="PROTEIN-TYROSINE SULFOTRANSFERASE"/>
    <property type="match status" value="1"/>
</dbReference>
<reference evidence="2" key="1">
    <citation type="submission" date="2020-05" db="EMBL/GenBank/DDBJ databases">
        <authorList>
            <person name="Chiriac C."/>
            <person name="Salcher M."/>
            <person name="Ghai R."/>
            <person name="Kavagutti S V."/>
        </authorList>
    </citation>
    <scope>NUCLEOTIDE SEQUENCE</scope>
</reference>
<sequence>MMNSKSPTKTKYIFAGGTGRSGTTIIADLLNAHPAMRSSLPIELKFTTNAGGLLDLIFGSQFAPEKDLPAIPFYSVRTRNERRVREQEKYEKNLKALEEKIQSMWWDIDAPPPHGRGLCSGISIDTYKDLFAAFKSSPHKKRQQAARDLLDGLIANQSNNQAEEFWIDSTPMNIPNAHRLIRLYPDALFINMVRDPRDTIASLLTKDWGPTTPLEGLEWYEKRIRSGHASLARIPKSQQLTISIEELVVHNSEETYNSLLAFLGVNDSPLMATFFQDHMKPASAQLDRWRNEITDPTFSVAFEAMVMRLNQDNIDFYVNDKH</sequence>
<organism evidence="2">
    <name type="scientific">freshwater metagenome</name>
    <dbReference type="NCBI Taxonomy" id="449393"/>
    <lineage>
        <taxon>unclassified sequences</taxon>
        <taxon>metagenomes</taxon>
        <taxon>ecological metagenomes</taxon>
    </lineage>
</organism>
<dbReference type="AlphaFoldDB" id="A0A6J7HEY5"/>